<evidence type="ECO:0000313" key="1">
    <source>
        <dbReference type="EMBL" id="QSS52856.1"/>
    </source>
</evidence>
<gene>
    <name evidence="1" type="ORF">I7I53_08608</name>
</gene>
<organism evidence="1 2">
    <name type="scientific">Ajellomyces capsulatus (strain H88)</name>
    <name type="common">Darling's disease fungus</name>
    <name type="synonym">Histoplasma capsulatum</name>
    <dbReference type="NCBI Taxonomy" id="544711"/>
    <lineage>
        <taxon>Eukaryota</taxon>
        <taxon>Fungi</taxon>
        <taxon>Dikarya</taxon>
        <taxon>Ascomycota</taxon>
        <taxon>Pezizomycotina</taxon>
        <taxon>Eurotiomycetes</taxon>
        <taxon>Eurotiomycetidae</taxon>
        <taxon>Onygenales</taxon>
        <taxon>Ajellomycetaceae</taxon>
        <taxon>Histoplasma</taxon>
    </lineage>
</organism>
<sequence>MLFCVCVCVIATKGKSKIENQKPNPRKKILRDSKMNLIDLPATISDITPVYDVYFAVLKGYSCGACMSKYARRIQPAHCNGGTAPR</sequence>
<dbReference type="Proteomes" id="UP000663419">
    <property type="component" value="Chromosome 2"/>
</dbReference>
<dbReference type="VEuPathDB" id="FungiDB:I7I53_08608"/>
<evidence type="ECO:0000313" key="2">
    <source>
        <dbReference type="Proteomes" id="UP000663419"/>
    </source>
</evidence>
<reference evidence="1" key="1">
    <citation type="submission" date="2021-01" db="EMBL/GenBank/DDBJ databases">
        <title>Chromosome-level genome assembly of a human fungal pathogen reveals clustering of transcriptionally co-regulated genes.</title>
        <authorList>
            <person name="Voorhies M."/>
            <person name="Cohen S."/>
            <person name="Shea T.P."/>
            <person name="Petrus S."/>
            <person name="Munoz J.F."/>
            <person name="Poplawski S."/>
            <person name="Goldman W.E."/>
            <person name="Michael T."/>
            <person name="Cuomo C.A."/>
            <person name="Sil A."/>
            <person name="Beyhan S."/>
        </authorList>
    </citation>
    <scope>NUCLEOTIDE SEQUENCE</scope>
    <source>
        <strain evidence="1">H88</strain>
    </source>
</reference>
<dbReference type="EMBL" id="CP069103">
    <property type="protein sequence ID" value="QSS52856.1"/>
    <property type="molecule type" value="Genomic_DNA"/>
</dbReference>
<accession>A0A8A1LG38</accession>
<name>A0A8A1LG38_AJEC8</name>
<protein>
    <submittedName>
        <fullName evidence="1">Uncharacterized protein</fullName>
    </submittedName>
</protein>
<proteinExistence type="predicted"/>
<dbReference type="AlphaFoldDB" id="A0A8A1LG38"/>